<dbReference type="AlphaFoldDB" id="A0A1H2V8W3"/>
<dbReference type="STRING" id="418495.SAMN05216215_1004238"/>
<reference evidence="3" key="1">
    <citation type="submission" date="2016-10" db="EMBL/GenBank/DDBJ databases">
        <authorList>
            <person name="Varghese N."/>
            <person name="Submissions S."/>
        </authorList>
    </citation>
    <scope>NUCLEOTIDE SEQUENCE [LARGE SCALE GENOMIC DNA]</scope>
    <source>
        <strain evidence="3">CGMCC 4.3530</strain>
    </source>
</reference>
<dbReference type="OrthoDB" id="4337876at2"/>
<keyword evidence="1" id="KW-1133">Transmembrane helix</keyword>
<accession>A0A1H2V8W3</accession>
<protein>
    <submittedName>
        <fullName evidence="2">Uncharacterized protein</fullName>
    </submittedName>
</protein>
<proteinExistence type="predicted"/>
<dbReference type="RefSeq" id="WP_093262238.1">
    <property type="nucleotide sequence ID" value="NZ_FNOK01000004.1"/>
</dbReference>
<evidence type="ECO:0000313" key="3">
    <source>
        <dbReference type="Proteomes" id="UP000199529"/>
    </source>
</evidence>
<evidence type="ECO:0000256" key="1">
    <source>
        <dbReference type="SAM" id="Phobius"/>
    </source>
</evidence>
<dbReference type="EMBL" id="FNOK01000004">
    <property type="protein sequence ID" value="SDW64710.1"/>
    <property type="molecule type" value="Genomic_DNA"/>
</dbReference>
<name>A0A1H2V8W3_9PSEU</name>
<organism evidence="2 3">
    <name type="scientific">Saccharopolyspora shandongensis</name>
    <dbReference type="NCBI Taxonomy" id="418495"/>
    <lineage>
        <taxon>Bacteria</taxon>
        <taxon>Bacillati</taxon>
        <taxon>Actinomycetota</taxon>
        <taxon>Actinomycetes</taxon>
        <taxon>Pseudonocardiales</taxon>
        <taxon>Pseudonocardiaceae</taxon>
        <taxon>Saccharopolyspora</taxon>
    </lineage>
</organism>
<feature type="transmembrane region" description="Helical" evidence="1">
    <location>
        <begin position="63"/>
        <end position="82"/>
    </location>
</feature>
<keyword evidence="3" id="KW-1185">Reference proteome</keyword>
<feature type="transmembrane region" description="Helical" evidence="1">
    <location>
        <begin position="94"/>
        <end position="113"/>
    </location>
</feature>
<evidence type="ECO:0000313" key="2">
    <source>
        <dbReference type="EMBL" id="SDW64710.1"/>
    </source>
</evidence>
<feature type="transmembrane region" description="Helical" evidence="1">
    <location>
        <begin position="125"/>
        <end position="145"/>
    </location>
</feature>
<keyword evidence="1" id="KW-0472">Membrane</keyword>
<dbReference type="Proteomes" id="UP000199529">
    <property type="component" value="Unassembled WGS sequence"/>
</dbReference>
<keyword evidence="1" id="KW-0812">Transmembrane</keyword>
<sequence length="154" mass="16327">MQTTEAPPTRKATRFMYAGLTLTAIATLAPLLDIATVDALSAHVREAYPNWPEELIAMDRNAIAGYLATIGVLGTAGWLWTIRGVKKQTRWSRAASTALFALGATTALMNLTLTGGEYANVIPPLHATLGALPAIAGLATITVLWRGKSPTNPE</sequence>
<gene>
    <name evidence="2" type="ORF">SAMN05216215_1004238</name>
</gene>